<geneLocation type="plasmid" evidence="4">
    <name>unnamed</name>
</geneLocation>
<keyword evidence="4" id="KW-0614">Plasmid</keyword>
<evidence type="ECO:0000256" key="1">
    <source>
        <dbReference type="ARBA" id="ARBA00038283"/>
    </source>
</evidence>
<comment type="similarity">
    <text evidence="1">Belongs to the initiator RepB protein family.</text>
</comment>
<dbReference type="SUPFAM" id="SSF46785">
    <property type="entry name" value="Winged helix' DNA-binding domain"/>
    <property type="match status" value="1"/>
</dbReference>
<dbReference type="RefSeq" id="WP_322463906.1">
    <property type="nucleotide sequence ID" value="NZ_JAXOJX010000001.1"/>
</dbReference>
<dbReference type="Pfam" id="PF01051">
    <property type="entry name" value="Rep3_N"/>
    <property type="match status" value="1"/>
</dbReference>
<reference evidence="4 5" key="1">
    <citation type="submission" date="2023-11" db="EMBL/GenBank/DDBJ databases">
        <title>Draft genome of Azohydromonas lata strain H1 (DSM1123), a polyhydroxyalkanoate producer.</title>
        <authorList>
            <person name="Traversa D."/>
            <person name="D'Addabbo P."/>
            <person name="Pazzani C."/>
            <person name="Manzari C."/>
            <person name="Chiara M."/>
            <person name="Scrascia M."/>
        </authorList>
    </citation>
    <scope>NUCLEOTIDE SEQUENCE [LARGE SCALE GENOMIC DNA]</scope>
    <source>
        <strain evidence="4 5">H1</strain>
        <plasmid evidence="4">unnamed</plasmid>
    </source>
</reference>
<dbReference type="EMBL" id="JAXOJX010000001">
    <property type="protein sequence ID" value="MDZ5455209.1"/>
    <property type="molecule type" value="Genomic_DNA"/>
</dbReference>
<dbReference type="Proteomes" id="UP001293718">
    <property type="component" value="Unassembled WGS sequence"/>
</dbReference>
<dbReference type="Gene3D" id="1.10.10.10">
    <property type="entry name" value="Winged helix-like DNA-binding domain superfamily/Winged helix DNA-binding domain"/>
    <property type="match status" value="1"/>
</dbReference>
<keyword evidence="5" id="KW-1185">Reference proteome</keyword>
<dbReference type="InterPro" id="IPR036388">
    <property type="entry name" value="WH-like_DNA-bd_sf"/>
</dbReference>
<proteinExistence type="inferred from homology"/>
<dbReference type="Pfam" id="PF21205">
    <property type="entry name" value="Rep3_C"/>
    <property type="match status" value="1"/>
</dbReference>
<evidence type="ECO:0000256" key="2">
    <source>
        <dbReference type="SAM" id="MobiDB-lite"/>
    </source>
</evidence>
<protein>
    <submittedName>
        <fullName evidence="4">Replication initiation protein</fullName>
    </submittedName>
</protein>
<comment type="caution">
    <text evidence="4">The sequence shown here is derived from an EMBL/GenBank/DDBJ whole genome shotgun (WGS) entry which is preliminary data.</text>
</comment>
<sequence>MPPAPKKISSESGEPQQLRKSERMLVLRASSVSLTLIARKMYNAMLYVAQRQGLERPRYSAPLSKLAKIIDYGGNDNAALKQIVREMQTCLIQWESPVGRGGVGWSSSQLIGGVEVGVVAGQNVIWWEYSSIFKRDILEPMPYATISLVTNARLRSISALALYEICSRYKNSMLTTRHHWRWWRDALSLQPGTMKEGGEYKTFHRDVLKRAISEINSQSEIEIELVTHKEGRAISEIQFKVRPNTSAQREVQVPNIEPVDLMLYDRAAALGIGVRWSERLIELHGDAAFSSGLDLLEARMKNAAAELVASPHRWLEEVLDRRSLPLSMASQPTVVETQPMPTTSPPPAPVPFTSMSVADLETRERRNAEAISLYAQCSEEVKLAYRQAFASAVLPGLHRSYKTDWERNGPTGRMVGPVFVRYLSERLSVNSAVSAP</sequence>
<evidence type="ECO:0000259" key="3">
    <source>
        <dbReference type="Pfam" id="PF01051"/>
    </source>
</evidence>
<gene>
    <name evidence="4" type="ORF">SM757_01350</name>
</gene>
<accession>A0ABU5I7Y8</accession>
<feature type="region of interest" description="Disordered" evidence="2">
    <location>
        <begin position="1"/>
        <end position="20"/>
    </location>
</feature>
<dbReference type="InterPro" id="IPR000525">
    <property type="entry name" value="Initiator_Rep_WH1"/>
</dbReference>
<organism evidence="4 5">
    <name type="scientific">Azohydromonas lata</name>
    <dbReference type="NCBI Taxonomy" id="45677"/>
    <lineage>
        <taxon>Bacteria</taxon>
        <taxon>Pseudomonadati</taxon>
        <taxon>Pseudomonadota</taxon>
        <taxon>Betaproteobacteria</taxon>
        <taxon>Burkholderiales</taxon>
        <taxon>Sphaerotilaceae</taxon>
        <taxon>Azohydromonas</taxon>
    </lineage>
</organism>
<dbReference type="InterPro" id="IPR036390">
    <property type="entry name" value="WH_DNA-bd_sf"/>
</dbReference>
<evidence type="ECO:0000313" key="4">
    <source>
        <dbReference type="EMBL" id="MDZ5455209.1"/>
    </source>
</evidence>
<evidence type="ECO:0000313" key="5">
    <source>
        <dbReference type="Proteomes" id="UP001293718"/>
    </source>
</evidence>
<feature type="domain" description="Initiator Rep protein WH1" evidence="3">
    <location>
        <begin position="30"/>
        <end position="167"/>
    </location>
</feature>
<name>A0ABU5I7Y8_9BURK</name>